<feature type="transmembrane region" description="Helical" evidence="8">
    <location>
        <begin position="105"/>
        <end position="121"/>
    </location>
</feature>
<evidence type="ECO:0000256" key="4">
    <source>
        <dbReference type="ARBA" id="ARBA00022801"/>
    </source>
</evidence>
<feature type="transmembrane region" description="Helical" evidence="8">
    <location>
        <begin position="431"/>
        <end position="451"/>
    </location>
</feature>
<feature type="transmembrane region" description="Helical" evidence="8">
    <location>
        <begin position="76"/>
        <end position="93"/>
    </location>
</feature>
<keyword evidence="6 8" id="KW-1133">Transmembrane helix</keyword>
<sequence length="452" mass="50401">MGGYRCRRRFRRGARRSRSNGWFVSVRRIRLTQKEVTYDMLRRGNFLRDAANVKGQTMTTCSTAWPLSSHYTTRPLRSTLVASTALFAVYLMFETSEPRSTNLPIFTVSVVYAFVLMLLLSKQHKNKITPQVISVDGNVLIIPRVFSKSHHIYLHEIKSVEKSKPCAKNLFVLIGRYNKSTIFIDRLGFSTAKDFENFAALVAQLASKNQTDEYLQRIASITARNNLKSQFAIIIISLTWLALYALVCTTGIDKISDSAITKGALTKDTLKLDELYRLASSFFLHLNPIHLGLNVMTFSIISRNIELMLGRVRMVNILFLSAVTGSLLSWAFSSYSLVIGASGGILGLLGAYFVICVRYPRSFPGSVSTSGRAISLVLILQLCSDLTIPGVDIFSHIGGLVFGITYAYLISRFRTLVSFDSVSPIEFRVSATASCLYLGGLIYFLALYITAL</sequence>
<dbReference type="InterPro" id="IPR002610">
    <property type="entry name" value="Peptidase_S54_rhomboid-like"/>
</dbReference>
<evidence type="ECO:0000256" key="7">
    <source>
        <dbReference type="ARBA" id="ARBA00023136"/>
    </source>
</evidence>
<dbReference type="EMBL" id="PDOC01000006">
    <property type="protein sequence ID" value="PIL44634.1"/>
    <property type="molecule type" value="Genomic_DNA"/>
</dbReference>
<evidence type="ECO:0000256" key="3">
    <source>
        <dbReference type="ARBA" id="ARBA00022692"/>
    </source>
</evidence>
<comment type="caution">
    <text evidence="10">The sequence shown here is derived from an EMBL/GenBank/DDBJ whole genome shotgun (WGS) entry which is preliminary data.</text>
</comment>
<evidence type="ECO:0000256" key="8">
    <source>
        <dbReference type="SAM" id="Phobius"/>
    </source>
</evidence>
<dbReference type="GO" id="GO:0004252">
    <property type="term" value="F:serine-type endopeptidase activity"/>
    <property type="evidence" value="ECO:0007669"/>
    <property type="project" value="InterPro"/>
</dbReference>
<dbReference type="InterPro" id="IPR022764">
    <property type="entry name" value="Peptidase_S54_rhomboid_dom"/>
</dbReference>
<dbReference type="GO" id="GO:0006508">
    <property type="term" value="P:proteolysis"/>
    <property type="evidence" value="ECO:0007669"/>
    <property type="project" value="UniProtKB-KW"/>
</dbReference>
<evidence type="ECO:0000313" key="11">
    <source>
        <dbReference type="Proteomes" id="UP000230390"/>
    </source>
</evidence>
<dbReference type="Proteomes" id="UP000230390">
    <property type="component" value="Unassembled WGS sequence"/>
</dbReference>
<name>A0A2G8TF47_9BURK</name>
<protein>
    <recommendedName>
        <fullName evidence="9">Peptidase S54 rhomboid domain-containing protein</fullName>
    </recommendedName>
</protein>
<dbReference type="Pfam" id="PF01694">
    <property type="entry name" value="Rhomboid"/>
    <property type="match status" value="1"/>
</dbReference>
<evidence type="ECO:0000256" key="2">
    <source>
        <dbReference type="ARBA" id="ARBA00022670"/>
    </source>
</evidence>
<evidence type="ECO:0000259" key="9">
    <source>
        <dbReference type="Pfam" id="PF01694"/>
    </source>
</evidence>
<keyword evidence="4" id="KW-0378">Hydrolase</keyword>
<keyword evidence="2" id="KW-0645">Protease</keyword>
<dbReference type="AlphaFoldDB" id="A0A2G8TF47"/>
<keyword evidence="11" id="KW-1185">Reference proteome</keyword>
<evidence type="ECO:0000256" key="6">
    <source>
        <dbReference type="ARBA" id="ARBA00022989"/>
    </source>
</evidence>
<feature type="transmembrane region" description="Helical" evidence="8">
    <location>
        <begin position="338"/>
        <end position="357"/>
    </location>
</feature>
<organism evidence="10 11">
    <name type="scientific">Massilia eurypsychrophila</name>
    <dbReference type="NCBI Taxonomy" id="1485217"/>
    <lineage>
        <taxon>Bacteria</taxon>
        <taxon>Pseudomonadati</taxon>
        <taxon>Pseudomonadota</taxon>
        <taxon>Betaproteobacteria</taxon>
        <taxon>Burkholderiales</taxon>
        <taxon>Oxalobacteraceae</taxon>
        <taxon>Telluria group</taxon>
        <taxon>Massilia</taxon>
    </lineage>
</organism>
<evidence type="ECO:0000256" key="1">
    <source>
        <dbReference type="ARBA" id="ARBA00004141"/>
    </source>
</evidence>
<comment type="subcellular location">
    <subcellularLocation>
        <location evidence="1">Membrane</location>
        <topology evidence="1">Multi-pass membrane protein</topology>
    </subcellularLocation>
</comment>
<keyword evidence="5" id="KW-0720">Serine protease</keyword>
<evidence type="ECO:0000256" key="5">
    <source>
        <dbReference type="ARBA" id="ARBA00022825"/>
    </source>
</evidence>
<dbReference type="OrthoDB" id="9778341at2"/>
<gene>
    <name evidence="10" type="ORF">CR105_11995</name>
</gene>
<dbReference type="Gene3D" id="1.20.1540.10">
    <property type="entry name" value="Rhomboid-like"/>
    <property type="match status" value="1"/>
</dbReference>
<dbReference type="PANTHER" id="PTHR22936:SF69">
    <property type="entry name" value="RHOMBOID-LIKE PROTEIN"/>
    <property type="match status" value="1"/>
</dbReference>
<dbReference type="GO" id="GO:0016020">
    <property type="term" value="C:membrane"/>
    <property type="evidence" value="ECO:0007669"/>
    <property type="project" value="UniProtKB-SubCell"/>
</dbReference>
<feature type="transmembrane region" description="Helical" evidence="8">
    <location>
        <begin position="314"/>
        <end position="332"/>
    </location>
</feature>
<feature type="transmembrane region" description="Helical" evidence="8">
    <location>
        <begin position="282"/>
        <end position="302"/>
    </location>
</feature>
<reference evidence="10 11" key="1">
    <citation type="submission" date="2017-10" db="EMBL/GenBank/DDBJ databases">
        <title>Massilia psychrophilum sp. nov., a novel purple-pigmented bacterium isolated from Tianshan glacier, Xinjiang Municipality, China.</title>
        <authorList>
            <person name="Wang H."/>
        </authorList>
    </citation>
    <scope>NUCLEOTIDE SEQUENCE [LARGE SCALE GENOMIC DNA]</scope>
    <source>
        <strain evidence="10 11">JCM 30074</strain>
    </source>
</reference>
<feature type="domain" description="Peptidase S54 rhomboid" evidence="9">
    <location>
        <begin position="274"/>
        <end position="412"/>
    </location>
</feature>
<dbReference type="PANTHER" id="PTHR22936">
    <property type="entry name" value="RHOMBOID-RELATED"/>
    <property type="match status" value="1"/>
</dbReference>
<keyword evidence="7 8" id="KW-0472">Membrane</keyword>
<keyword evidence="3 8" id="KW-0812">Transmembrane</keyword>
<evidence type="ECO:0000313" key="10">
    <source>
        <dbReference type="EMBL" id="PIL44634.1"/>
    </source>
</evidence>
<feature type="transmembrane region" description="Helical" evidence="8">
    <location>
        <begin position="231"/>
        <end position="252"/>
    </location>
</feature>
<feature type="transmembrane region" description="Helical" evidence="8">
    <location>
        <begin position="393"/>
        <end position="410"/>
    </location>
</feature>
<proteinExistence type="predicted"/>
<dbReference type="SUPFAM" id="SSF144091">
    <property type="entry name" value="Rhomboid-like"/>
    <property type="match status" value="1"/>
</dbReference>
<accession>A0A2G8TF47</accession>
<dbReference type="InterPro" id="IPR035952">
    <property type="entry name" value="Rhomboid-like_sf"/>
</dbReference>